<protein>
    <submittedName>
        <fullName evidence="1">Uncharacterized protein</fullName>
    </submittedName>
</protein>
<dbReference type="AlphaFoldDB" id="X1T9U0"/>
<proteinExistence type="predicted"/>
<reference evidence="1" key="1">
    <citation type="journal article" date="2014" name="Front. Microbiol.">
        <title>High frequency of phylogenetically diverse reductive dehalogenase-homologous genes in deep subseafloor sedimentary metagenomes.</title>
        <authorList>
            <person name="Kawai M."/>
            <person name="Futagami T."/>
            <person name="Toyoda A."/>
            <person name="Takaki Y."/>
            <person name="Nishi S."/>
            <person name="Hori S."/>
            <person name="Arai W."/>
            <person name="Tsubouchi T."/>
            <person name="Morono Y."/>
            <person name="Uchiyama I."/>
            <person name="Ito T."/>
            <person name="Fujiyama A."/>
            <person name="Inagaki F."/>
            <person name="Takami H."/>
        </authorList>
    </citation>
    <scope>NUCLEOTIDE SEQUENCE</scope>
    <source>
        <strain evidence="1">Expedition CK06-06</strain>
    </source>
</reference>
<accession>X1T9U0</accession>
<gene>
    <name evidence="1" type="ORF">S12H4_28191</name>
</gene>
<dbReference type="EMBL" id="BARW01016152">
    <property type="protein sequence ID" value="GAJ02098.1"/>
    <property type="molecule type" value="Genomic_DNA"/>
</dbReference>
<feature type="non-terminal residue" evidence="1">
    <location>
        <position position="77"/>
    </location>
</feature>
<comment type="caution">
    <text evidence="1">The sequence shown here is derived from an EMBL/GenBank/DDBJ whole genome shotgun (WGS) entry which is preliminary data.</text>
</comment>
<organism evidence="1">
    <name type="scientific">marine sediment metagenome</name>
    <dbReference type="NCBI Taxonomy" id="412755"/>
    <lineage>
        <taxon>unclassified sequences</taxon>
        <taxon>metagenomes</taxon>
        <taxon>ecological metagenomes</taxon>
    </lineage>
</organism>
<sequence length="77" mass="8422">MLGWDGTDFHAVKVGVDGELQIAELALIALIRNALQTVGADRLIVRGEDQLFSFKDTLEEWIQGNLTIANGSIQLPD</sequence>
<name>X1T9U0_9ZZZZ</name>
<evidence type="ECO:0000313" key="1">
    <source>
        <dbReference type="EMBL" id="GAJ02098.1"/>
    </source>
</evidence>